<gene>
    <name evidence="4" type="ORF">J1TS3_06640</name>
</gene>
<sequence length="68" mass="7743">MPIFQVQVLKGRKREQIKGLIADVTEAAVKNLAVKPEQVRVLVTEIDHSHWGAGGLPMEEIRRERNQK</sequence>
<name>A0ABQ4K2Z6_9BACI</name>
<comment type="caution">
    <text evidence="4">The sequence shown here is derived from an EMBL/GenBank/DDBJ whole genome shotgun (WGS) entry which is preliminary data.</text>
</comment>
<protein>
    <recommendedName>
        <fullName evidence="3">4-oxalocrotonate tautomerase-like domain-containing protein</fullName>
    </recommendedName>
</protein>
<proteinExistence type="inferred from homology"/>
<dbReference type="EMBL" id="BOQT01000002">
    <property type="protein sequence ID" value="GIN19530.1"/>
    <property type="molecule type" value="Genomic_DNA"/>
</dbReference>
<dbReference type="InterPro" id="IPR014347">
    <property type="entry name" value="Tautomerase/MIF_sf"/>
</dbReference>
<evidence type="ECO:0000313" key="4">
    <source>
        <dbReference type="EMBL" id="GIN19530.1"/>
    </source>
</evidence>
<evidence type="ECO:0000256" key="2">
    <source>
        <dbReference type="ARBA" id="ARBA00023235"/>
    </source>
</evidence>
<keyword evidence="2" id="KW-0413">Isomerase</keyword>
<dbReference type="PANTHER" id="PTHR35530">
    <property type="entry name" value="TAUTOMERASE-RELATED"/>
    <property type="match status" value="1"/>
</dbReference>
<reference evidence="4 5" key="1">
    <citation type="submission" date="2021-03" db="EMBL/GenBank/DDBJ databases">
        <title>Antimicrobial resistance genes in bacteria isolated from Japanese honey, and their potential for conferring macrolide and lincosamide resistance in the American foulbrood pathogen Paenibacillus larvae.</title>
        <authorList>
            <person name="Okamoto M."/>
            <person name="Kumagai M."/>
            <person name="Kanamori H."/>
            <person name="Takamatsu D."/>
        </authorList>
    </citation>
    <scope>NUCLEOTIDE SEQUENCE [LARGE SCALE GENOMIC DNA]</scope>
    <source>
        <strain evidence="4 5">J1TS3</strain>
    </source>
</reference>
<organism evidence="4 5">
    <name type="scientific">Siminovitchia fordii</name>
    <dbReference type="NCBI Taxonomy" id="254759"/>
    <lineage>
        <taxon>Bacteria</taxon>
        <taxon>Bacillati</taxon>
        <taxon>Bacillota</taxon>
        <taxon>Bacilli</taxon>
        <taxon>Bacillales</taxon>
        <taxon>Bacillaceae</taxon>
        <taxon>Siminovitchia</taxon>
    </lineage>
</organism>
<dbReference type="RefSeq" id="WP_018706470.1">
    <property type="nucleotide sequence ID" value="NZ_BOQT01000002.1"/>
</dbReference>
<evidence type="ECO:0000256" key="1">
    <source>
        <dbReference type="ARBA" id="ARBA00006723"/>
    </source>
</evidence>
<accession>A0ABQ4K2Z6</accession>
<dbReference type="Gene3D" id="3.30.429.10">
    <property type="entry name" value="Macrophage Migration Inhibitory Factor"/>
    <property type="match status" value="1"/>
</dbReference>
<dbReference type="SUPFAM" id="SSF55331">
    <property type="entry name" value="Tautomerase/MIF"/>
    <property type="match status" value="1"/>
</dbReference>
<feature type="domain" description="4-oxalocrotonate tautomerase-like" evidence="3">
    <location>
        <begin position="2"/>
        <end position="58"/>
    </location>
</feature>
<dbReference type="NCBIfam" id="NF002524">
    <property type="entry name" value="PRK01964.1"/>
    <property type="match status" value="1"/>
</dbReference>
<keyword evidence="5" id="KW-1185">Reference proteome</keyword>
<dbReference type="Pfam" id="PF01361">
    <property type="entry name" value="Tautomerase"/>
    <property type="match status" value="1"/>
</dbReference>
<evidence type="ECO:0000259" key="3">
    <source>
        <dbReference type="Pfam" id="PF01361"/>
    </source>
</evidence>
<dbReference type="Proteomes" id="UP000680279">
    <property type="component" value="Unassembled WGS sequence"/>
</dbReference>
<dbReference type="InterPro" id="IPR004370">
    <property type="entry name" value="4-OT-like_dom"/>
</dbReference>
<comment type="similarity">
    <text evidence="1">Belongs to the 4-oxalocrotonate tautomerase family.</text>
</comment>
<dbReference type="PANTHER" id="PTHR35530:SF1">
    <property type="entry name" value="2-HYDROXYMUCONATE TAUTOMERASE"/>
    <property type="match status" value="1"/>
</dbReference>
<evidence type="ECO:0000313" key="5">
    <source>
        <dbReference type="Proteomes" id="UP000680279"/>
    </source>
</evidence>